<dbReference type="RefSeq" id="WP_286265333.1">
    <property type="nucleotide sequence ID" value="NZ_AP028056.1"/>
</dbReference>
<organism evidence="1 2">
    <name type="scientific">Brooklawnia propionicigenes</name>
    <dbReference type="NCBI Taxonomy" id="3041175"/>
    <lineage>
        <taxon>Bacteria</taxon>
        <taxon>Bacillati</taxon>
        <taxon>Actinomycetota</taxon>
        <taxon>Actinomycetes</taxon>
        <taxon>Propionibacteriales</taxon>
        <taxon>Propionibacteriaceae</taxon>
        <taxon>Brooklawnia</taxon>
    </lineage>
</organism>
<evidence type="ECO:0000313" key="2">
    <source>
        <dbReference type="Proteomes" id="UP001431656"/>
    </source>
</evidence>
<sequence>MTGVFVADVQLRWTDLDAQGHVNNVMVADYLQQARAEFMLSGDAGEMIEDGLVVVAHQISYRNPIHYSDDPLRAELWVAEVGAARLVIAYRLIQDDSLCVEARTVLCPYDFERMVPRRLTRRERGFFTAWLDENTAPLPELVAPELAGRGKITPVQVRWSDPDRYQHVNNVRYLDYVLAGRVDMTSHADPSMARVAMGNADAARWLIARQDIDYLVQMMFRLEPFHVLTAPVHLGTSSIVLATEIVDPDDGIVHAKARTVLVCADEAGHKRPLPDAARAALEKLLTTQ</sequence>
<dbReference type="AlphaFoldDB" id="A0AAN0K7L3"/>
<evidence type="ECO:0000313" key="1">
    <source>
        <dbReference type="EMBL" id="BEH03123.1"/>
    </source>
</evidence>
<name>A0AAN0K7L3_9ACTN</name>
<dbReference type="PANTHER" id="PTHR31793:SF24">
    <property type="entry name" value="LONG-CHAIN ACYL-COA THIOESTERASE FADM"/>
    <property type="match status" value="1"/>
</dbReference>
<dbReference type="SUPFAM" id="SSF54637">
    <property type="entry name" value="Thioesterase/thiol ester dehydrase-isomerase"/>
    <property type="match status" value="2"/>
</dbReference>
<proteinExistence type="predicted"/>
<dbReference type="Pfam" id="PF13279">
    <property type="entry name" value="4HBT_2"/>
    <property type="match status" value="2"/>
</dbReference>
<dbReference type="PANTHER" id="PTHR31793">
    <property type="entry name" value="4-HYDROXYBENZOYL-COA THIOESTERASE FAMILY MEMBER"/>
    <property type="match status" value="1"/>
</dbReference>
<dbReference type="EMBL" id="AP028056">
    <property type="protein sequence ID" value="BEH03123.1"/>
    <property type="molecule type" value="Genomic_DNA"/>
</dbReference>
<dbReference type="GO" id="GO:0047617">
    <property type="term" value="F:fatty acyl-CoA hydrolase activity"/>
    <property type="evidence" value="ECO:0007669"/>
    <property type="project" value="TreeGrafter"/>
</dbReference>
<dbReference type="KEGG" id="broo:brsh051_24040"/>
<dbReference type="CDD" id="cd00586">
    <property type="entry name" value="4HBT"/>
    <property type="match status" value="2"/>
</dbReference>
<gene>
    <name evidence="1" type="ORF">brsh051_24040</name>
</gene>
<dbReference type="InterPro" id="IPR029069">
    <property type="entry name" value="HotDog_dom_sf"/>
</dbReference>
<keyword evidence="2" id="KW-1185">Reference proteome</keyword>
<dbReference type="InterPro" id="IPR050563">
    <property type="entry name" value="4-hydroxybenzoyl-CoA_TE"/>
</dbReference>
<reference evidence="1" key="1">
    <citation type="journal article" date="2024" name="Int. J. Syst. Evol. Microbiol.">
        <title>Brooklawnia propionicigenes sp. nov., a facultatively anaerobic, propionate-producing bacterium isolated from a methanogenic reactor treating waste from cattle farms.</title>
        <authorList>
            <person name="Akita Y."/>
            <person name="Ueki A."/>
            <person name="Tonouchi A."/>
            <person name="Sugawara Y."/>
            <person name="Honma S."/>
            <person name="Kaku N."/>
            <person name="Ueki K."/>
        </authorList>
    </citation>
    <scope>NUCLEOTIDE SEQUENCE</scope>
    <source>
        <strain evidence="1">SH051</strain>
    </source>
</reference>
<protein>
    <recommendedName>
        <fullName evidence="3">Acyl-CoA thioesterase</fullName>
    </recommendedName>
</protein>
<dbReference type="Gene3D" id="3.10.129.10">
    <property type="entry name" value="Hotdog Thioesterase"/>
    <property type="match status" value="2"/>
</dbReference>
<accession>A0AAN0K7L3</accession>
<evidence type="ECO:0008006" key="3">
    <source>
        <dbReference type="Google" id="ProtNLM"/>
    </source>
</evidence>
<dbReference type="Proteomes" id="UP001431656">
    <property type="component" value="Chromosome"/>
</dbReference>